<name>A0A267MND5_9FIRM</name>
<evidence type="ECO:0008006" key="3">
    <source>
        <dbReference type="Google" id="ProtNLM"/>
    </source>
</evidence>
<dbReference type="EMBL" id="NIBG01000001">
    <property type="protein sequence ID" value="PAB61046.1"/>
    <property type="molecule type" value="Genomic_DNA"/>
</dbReference>
<dbReference type="OrthoDB" id="1113095at2"/>
<evidence type="ECO:0000313" key="1">
    <source>
        <dbReference type="EMBL" id="PAB61046.1"/>
    </source>
</evidence>
<comment type="caution">
    <text evidence="1">The sequence shown here is derived from an EMBL/GenBank/DDBJ whole genome shotgun (WGS) entry which is preliminary data.</text>
</comment>
<proteinExistence type="predicted"/>
<gene>
    <name evidence="1" type="ORF">CCE28_01045</name>
</gene>
<sequence length="331" mass="38695">MKKIIIFTMVFIVLLSGCISTHMIITYYDDDIDSDIKTATKKTIDKLLDGIAEEDIELIKEISLYSNNEQFKESNLDYFFEIKDLFKLNKMKLLQQTHTISNNNSVTVFLPDINGYSCTLPTDQMDSFTSFYTIQNNEYQFLLMINLLNNSKEEWKLSKISIGDYEINGRGIEDWIQESKKYYDKGYLMSTYFCQNIAMRLVRPNKYMNHAKADAIESTFQDLQEKIYESYTFPMKIKLTATDVEIYYIDIHPYKDGYVYQVKYVTEQDVKQPDKKVLNDEAYLLQAQLEKKIEGFGQGLTNIVVYSAFDEPPIDATKQYTTFTTVVEVKK</sequence>
<reference evidence="1 2" key="1">
    <citation type="submission" date="2017-06" db="EMBL/GenBank/DDBJ databases">
        <title>Draft genome sequence of anaerobic fermentative bacterium Anaeromicrobium sediminis DY2726D isolated from West Pacific Ocean sediments.</title>
        <authorList>
            <person name="Zeng X."/>
        </authorList>
    </citation>
    <scope>NUCLEOTIDE SEQUENCE [LARGE SCALE GENOMIC DNA]</scope>
    <source>
        <strain evidence="1 2">DY2726D</strain>
    </source>
</reference>
<dbReference type="Proteomes" id="UP000216024">
    <property type="component" value="Unassembled WGS sequence"/>
</dbReference>
<evidence type="ECO:0000313" key="2">
    <source>
        <dbReference type="Proteomes" id="UP000216024"/>
    </source>
</evidence>
<dbReference type="AlphaFoldDB" id="A0A267MND5"/>
<dbReference type="PROSITE" id="PS51257">
    <property type="entry name" value="PROKAR_LIPOPROTEIN"/>
    <property type="match status" value="1"/>
</dbReference>
<organism evidence="1 2">
    <name type="scientific">Anaeromicrobium sediminis</name>
    <dbReference type="NCBI Taxonomy" id="1478221"/>
    <lineage>
        <taxon>Bacteria</taxon>
        <taxon>Bacillati</taxon>
        <taxon>Bacillota</taxon>
        <taxon>Clostridia</taxon>
        <taxon>Peptostreptococcales</taxon>
        <taxon>Thermotaleaceae</taxon>
        <taxon>Anaeromicrobium</taxon>
    </lineage>
</organism>
<dbReference type="RefSeq" id="WP_095130087.1">
    <property type="nucleotide sequence ID" value="NZ_NIBG01000001.1"/>
</dbReference>
<protein>
    <recommendedName>
        <fullName evidence="3">Lipoprotein</fullName>
    </recommendedName>
</protein>
<accession>A0A267MND5</accession>
<keyword evidence="2" id="KW-1185">Reference proteome</keyword>